<feature type="compositionally biased region" description="Low complexity" evidence="1">
    <location>
        <begin position="79"/>
        <end position="89"/>
    </location>
</feature>
<dbReference type="RefSeq" id="WP_143170874.1">
    <property type="nucleotide sequence ID" value="NZ_FRFE01000052.1"/>
</dbReference>
<dbReference type="EMBL" id="FRFE01000052">
    <property type="protein sequence ID" value="SHO53344.1"/>
    <property type="molecule type" value="Genomic_DNA"/>
</dbReference>
<dbReference type="STRING" id="1121416.SAMN02745220_05075"/>
<proteinExistence type="predicted"/>
<protein>
    <submittedName>
        <fullName evidence="2">Uncharacterized protein</fullName>
    </submittedName>
</protein>
<dbReference type="Proteomes" id="UP000184603">
    <property type="component" value="Unassembled WGS sequence"/>
</dbReference>
<dbReference type="OrthoDB" id="5421265at2"/>
<gene>
    <name evidence="2" type="ORF">SAMN02745220_05075</name>
</gene>
<name>A0A1M7YL71_9BACT</name>
<dbReference type="AlphaFoldDB" id="A0A1M7YL71"/>
<organism evidence="2 3">
    <name type="scientific">Desulfopila aestuarii DSM 18488</name>
    <dbReference type="NCBI Taxonomy" id="1121416"/>
    <lineage>
        <taxon>Bacteria</taxon>
        <taxon>Pseudomonadati</taxon>
        <taxon>Thermodesulfobacteriota</taxon>
        <taxon>Desulfobulbia</taxon>
        <taxon>Desulfobulbales</taxon>
        <taxon>Desulfocapsaceae</taxon>
        <taxon>Desulfopila</taxon>
    </lineage>
</organism>
<evidence type="ECO:0000313" key="2">
    <source>
        <dbReference type="EMBL" id="SHO53344.1"/>
    </source>
</evidence>
<reference evidence="2 3" key="1">
    <citation type="submission" date="2016-12" db="EMBL/GenBank/DDBJ databases">
        <authorList>
            <person name="Song W.-J."/>
            <person name="Kurnit D.M."/>
        </authorList>
    </citation>
    <scope>NUCLEOTIDE SEQUENCE [LARGE SCALE GENOMIC DNA]</scope>
    <source>
        <strain evidence="2 3">DSM 18488</strain>
    </source>
</reference>
<evidence type="ECO:0000256" key="1">
    <source>
        <dbReference type="SAM" id="MobiDB-lite"/>
    </source>
</evidence>
<evidence type="ECO:0000313" key="3">
    <source>
        <dbReference type="Proteomes" id="UP000184603"/>
    </source>
</evidence>
<sequence>MPRRKSKKRPCRICRKWFTPDPRIGDRQKTCGDHECMRKWHTRKCAEWNRNNRKCAQESYLHDKLAQAAQGESDEPKKASAAATTSIAPVSTAHAASFPQLPRCLVQEVIGAQQLVIMEYIARQLFRAVQEVINRQVSKNTRDSTRLPRKSC</sequence>
<feature type="region of interest" description="Disordered" evidence="1">
    <location>
        <begin position="66"/>
        <end position="89"/>
    </location>
</feature>
<keyword evidence="3" id="KW-1185">Reference proteome</keyword>
<accession>A0A1M7YL71</accession>